<dbReference type="EMBL" id="JAUSVU010000007">
    <property type="protein sequence ID" value="MDQ0533476.1"/>
    <property type="molecule type" value="Genomic_DNA"/>
</dbReference>
<evidence type="ECO:0000256" key="1">
    <source>
        <dbReference type="SAM" id="MobiDB-lite"/>
    </source>
</evidence>
<proteinExistence type="predicted"/>
<feature type="region of interest" description="Disordered" evidence="1">
    <location>
        <begin position="52"/>
        <end position="75"/>
    </location>
</feature>
<dbReference type="Proteomes" id="UP001244552">
    <property type="component" value="Unassembled WGS sequence"/>
</dbReference>
<dbReference type="Pfam" id="PF11162">
    <property type="entry name" value="DUF2946"/>
    <property type="match status" value="1"/>
</dbReference>
<comment type="caution">
    <text evidence="2">The sequence shown here is derived from an EMBL/GenBank/DDBJ whole genome shotgun (WGS) entry which is preliminary data.</text>
</comment>
<name>A0ABU0MJT5_9PROT</name>
<evidence type="ECO:0008006" key="4">
    <source>
        <dbReference type="Google" id="ProtNLM"/>
    </source>
</evidence>
<organism evidence="2 3">
    <name type="scientific">Azospirillum picis</name>
    <dbReference type="NCBI Taxonomy" id="488438"/>
    <lineage>
        <taxon>Bacteria</taxon>
        <taxon>Pseudomonadati</taxon>
        <taxon>Pseudomonadota</taxon>
        <taxon>Alphaproteobacteria</taxon>
        <taxon>Rhodospirillales</taxon>
        <taxon>Azospirillaceae</taxon>
        <taxon>Azospirillum</taxon>
    </lineage>
</organism>
<gene>
    <name evidence="2" type="ORF">QO018_002334</name>
</gene>
<protein>
    <recommendedName>
        <fullName evidence="4">DUF2946 domain-containing protein</fullName>
    </recommendedName>
</protein>
<accession>A0ABU0MJT5</accession>
<dbReference type="InterPro" id="IPR021333">
    <property type="entry name" value="DUF2946"/>
</dbReference>
<sequence length="140" mass="14295">MERLGSEQGGWRRLVLAVTACALIIQGFLFGAVGPKTLAWKADFQGVVHERAGHSAHDAGHPGHGGDRPGKPAGDQSHDTLCALICSLRAVASGPALLPAVTVPDAPAPALAQPLLPVSAIVLQARSMLPIGARGPPVRG</sequence>
<evidence type="ECO:0000313" key="3">
    <source>
        <dbReference type="Proteomes" id="UP001244552"/>
    </source>
</evidence>
<keyword evidence="3" id="KW-1185">Reference proteome</keyword>
<dbReference type="RefSeq" id="WP_209981814.1">
    <property type="nucleotide sequence ID" value="NZ_JAGINO010000007.1"/>
</dbReference>
<evidence type="ECO:0000313" key="2">
    <source>
        <dbReference type="EMBL" id="MDQ0533476.1"/>
    </source>
</evidence>
<reference evidence="2 3" key="1">
    <citation type="submission" date="2023-07" db="EMBL/GenBank/DDBJ databases">
        <title>Genomic Encyclopedia of Type Strains, Phase IV (KMG-IV): sequencing the most valuable type-strain genomes for metagenomic binning, comparative biology and taxonomic classification.</title>
        <authorList>
            <person name="Goeker M."/>
        </authorList>
    </citation>
    <scope>NUCLEOTIDE SEQUENCE [LARGE SCALE GENOMIC DNA]</scope>
    <source>
        <strain evidence="2 3">DSM 19922</strain>
    </source>
</reference>
<feature type="compositionally biased region" description="Basic and acidic residues" evidence="1">
    <location>
        <begin position="52"/>
        <end position="70"/>
    </location>
</feature>